<reference evidence="1" key="1">
    <citation type="submission" date="2018-05" db="EMBL/GenBank/DDBJ databases">
        <authorList>
            <person name="Lanie J.A."/>
            <person name="Ng W.-L."/>
            <person name="Kazmierczak K.M."/>
            <person name="Andrzejewski T.M."/>
            <person name="Davidsen T.M."/>
            <person name="Wayne K.J."/>
            <person name="Tettelin H."/>
            <person name="Glass J.I."/>
            <person name="Rusch D."/>
            <person name="Podicherti R."/>
            <person name="Tsui H.-C.T."/>
            <person name="Winkler M.E."/>
        </authorList>
    </citation>
    <scope>NUCLEOTIDE SEQUENCE</scope>
</reference>
<feature type="non-terminal residue" evidence="1">
    <location>
        <position position="1"/>
    </location>
</feature>
<organism evidence="1">
    <name type="scientific">marine metagenome</name>
    <dbReference type="NCBI Taxonomy" id="408172"/>
    <lineage>
        <taxon>unclassified sequences</taxon>
        <taxon>metagenomes</taxon>
        <taxon>ecological metagenomes</taxon>
    </lineage>
</organism>
<sequence>VTDSPAALEHGDLGLDVAECTAARIDLV</sequence>
<accession>A0A382PBD7</accession>
<protein>
    <submittedName>
        <fullName evidence="1">Uncharacterized protein</fullName>
    </submittedName>
</protein>
<name>A0A382PBD7_9ZZZZ</name>
<gene>
    <name evidence="1" type="ORF">METZ01_LOCUS322789</name>
</gene>
<proteinExistence type="predicted"/>
<feature type="non-terminal residue" evidence="1">
    <location>
        <position position="28"/>
    </location>
</feature>
<evidence type="ECO:0000313" key="1">
    <source>
        <dbReference type="EMBL" id="SVC69935.1"/>
    </source>
</evidence>
<dbReference type="EMBL" id="UINC01105755">
    <property type="protein sequence ID" value="SVC69935.1"/>
    <property type="molecule type" value="Genomic_DNA"/>
</dbReference>
<dbReference type="AlphaFoldDB" id="A0A382PBD7"/>